<dbReference type="PROSITE" id="PS50111">
    <property type="entry name" value="CHEMOTAXIS_TRANSDUC_2"/>
    <property type="match status" value="1"/>
</dbReference>
<dbReference type="Gene3D" id="6.10.340.10">
    <property type="match status" value="1"/>
</dbReference>
<dbReference type="PANTHER" id="PTHR43531:SF14">
    <property type="entry name" value="METHYL-ACCEPTING CHEMOTAXIS PROTEIN I-RELATED"/>
    <property type="match status" value="1"/>
</dbReference>
<evidence type="ECO:0000259" key="7">
    <source>
        <dbReference type="PROSITE" id="PS50885"/>
    </source>
</evidence>
<feature type="domain" description="HAMP" evidence="7">
    <location>
        <begin position="562"/>
        <end position="608"/>
    </location>
</feature>
<dbReference type="InterPro" id="IPR003660">
    <property type="entry name" value="HAMP_dom"/>
</dbReference>
<dbReference type="InterPro" id="IPR000014">
    <property type="entry name" value="PAS"/>
</dbReference>
<gene>
    <name evidence="8" type="ORF">GCM10011613_03410</name>
</gene>
<dbReference type="SMART" id="SM00283">
    <property type="entry name" value="MA"/>
    <property type="match status" value="1"/>
</dbReference>
<dbReference type="Gene3D" id="1.10.287.950">
    <property type="entry name" value="Methyl-accepting chemotaxis protein"/>
    <property type="match status" value="1"/>
</dbReference>
<dbReference type="InterPro" id="IPR004089">
    <property type="entry name" value="MCPsignal_dom"/>
</dbReference>
<dbReference type="PROSITE" id="PS50885">
    <property type="entry name" value="HAMP"/>
    <property type="match status" value="1"/>
</dbReference>
<keyword evidence="9" id="KW-1185">Reference proteome</keyword>
<dbReference type="Gene3D" id="3.30.450.20">
    <property type="entry name" value="PAS domain"/>
    <property type="match status" value="2"/>
</dbReference>
<evidence type="ECO:0000256" key="2">
    <source>
        <dbReference type="ARBA" id="ARBA00029447"/>
    </source>
</evidence>
<dbReference type="Proteomes" id="UP000619761">
    <property type="component" value="Unassembled WGS sequence"/>
</dbReference>
<organism evidence="8 9">
    <name type="scientific">Cellvibrio zantedeschiae</name>
    <dbReference type="NCBI Taxonomy" id="1237077"/>
    <lineage>
        <taxon>Bacteria</taxon>
        <taxon>Pseudomonadati</taxon>
        <taxon>Pseudomonadota</taxon>
        <taxon>Gammaproteobacteria</taxon>
        <taxon>Cellvibrionales</taxon>
        <taxon>Cellvibrionaceae</taxon>
        <taxon>Cellvibrio</taxon>
    </lineage>
</organism>
<evidence type="ECO:0000313" key="8">
    <source>
        <dbReference type="EMBL" id="GGY63104.1"/>
    </source>
</evidence>
<proteinExistence type="inferred from homology"/>
<dbReference type="InterPro" id="IPR051310">
    <property type="entry name" value="MCP_chemotaxis"/>
</dbReference>
<dbReference type="Pfam" id="PF18947">
    <property type="entry name" value="HAMP_2"/>
    <property type="match status" value="1"/>
</dbReference>
<keyword evidence="3" id="KW-0807">Transducer</keyword>
<feature type="region of interest" description="Disordered" evidence="4">
    <location>
        <begin position="852"/>
        <end position="899"/>
    </location>
</feature>
<feature type="transmembrane region" description="Helical" evidence="5">
    <location>
        <begin position="191"/>
        <end position="210"/>
    </location>
</feature>
<evidence type="ECO:0000256" key="1">
    <source>
        <dbReference type="ARBA" id="ARBA00022481"/>
    </source>
</evidence>
<dbReference type="RefSeq" id="WP_308429255.1">
    <property type="nucleotide sequence ID" value="NZ_BMYZ01000001.1"/>
</dbReference>
<dbReference type="EMBL" id="BMYZ01000001">
    <property type="protein sequence ID" value="GGY63104.1"/>
    <property type="molecule type" value="Genomic_DNA"/>
</dbReference>
<dbReference type="SUPFAM" id="SSF58104">
    <property type="entry name" value="Methyl-accepting chemotaxis protein (MCP) signaling domain"/>
    <property type="match status" value="1"/>
</dbReference>
<evidence type="ECO:0000256" key="3">
    <source>
        <dbReference type="PROSITE-ProRule" id="PRU00284"/>
    </source>
</evidence>
<name>A0ABQ3ARH3_9GAMM</name>
<accession>A0ABQ3ARH3</accession>
<feature type="transmembrane region" description="Helical" evidence="5">
    <location>
        <begin position="12"/>
        <end position="31"/>
    </location>
</feature>
<evidence type="ECO:0000313" key="9">
    <source>
        <dbReference type="Proteomes" id="UP000619761"/>
    </source>
</evidence>
<sequence>MNLSLKKQLSIMASIAIIAILMLAFVSHLLAKNTTVGSELLDKIDKTNELTADIMPPPMFMLEAMMRLQELASVTPDARPEIIAEAKKRMTQFDERYKRWQSGNDIPQELRDYMATKVNVAAQRFITVARESVIPAAQENDVQKLNKALASLLPLYNAHEDTIQELVVLSHNFSSEEKKLALAMVNTYQRWFYIVAIFSIAAVMACSFYFSKNILTGLGADPTELQHIASRVARGDTEIKIPAVNNKNSVLGAMSSMIDSIKAGLVVANENVRIKEALNATSSNIMMADSDRNIIYMNRSVAAMLREAEADLRKALPHFSVDKILGSNMDIFHRNPAHQNNLLANLRTTYVGNIVVAGRSFRLVANPIFSEQGERLGSVVEWIDRTKEVAAEHEMSRILGALETTTTNVMIADSERKIIYMNKSVEKMLRGAESDIRSVLPQFAVDKIIGSNMDIFHKNPAHQMKLLENLSSTYVGNIIVGKRHFRLVANPIFSKDGLRLGSVVEWLDRTQEVAVESEVSEVVQAAVAGNFKARIPVEGKTGFFLSLAEGLNSLMQTSEVGLGEVNRVLGAIAKGDLTEKITADYSGTFGDLKNYCNQTSESLSEMMSDIRTAAETIFTASTEIASGNADLSSRTEQQAANLEETASSMEELTSTVRLNADNAKQANVLAEQASHVAVDGGELIQQVVVTMSSINESSQKIADIIGVIDGIAFQTNILALNAAVEAARAGDQGRGFAVVASEVRTLAQRSANAAKDIKALISDSVKKIENGNTLVGKSGNTMREIVTSIKRVNDIMAEIAAASGEQSAGIEEVSTAVSQMDEMTQQNAALVEQSAAAAESLQSQADQLTRSVAKFRLSSNPPHRSSPPAARLGSPAAVKPAATKKLSPPKPQDDEWESF</sequence>
<evidence type="ECO:0000256" key="5">
    <source>
        <dbReference type="SAM" id="Phobius"/>
    </source>
</evidence>
<keyword evidence="1" id="KW-0488">Methylation</keyword>
<dbReference type="PANTHER" id="PTHR43531">
    <property type="entry name" value="PROTEIN ICFG"/>
    <property type="match status" value="1"/>
</dbReference>
<comment type="caution">
    <text evidence="8">The sequence shown here is derived from an EMBL/GenBank/DDBJ whole genome shotgun (WGS) entry which is preliminary data.</text>
</comment>
<dbReference type="Pfam" id="PF00015">
    <property type="entry name" value="MCPsignal"/>
    <property type="match status" value="1"/>
</dbReference>
<reference evidence="9" key="1">
    <citation type="journal article" date="2019" name="Int. J. Syst. Evol. Microbiol.">
        <title>The Global Catalogue of Microorganisms (GCM) 10K type strain sequencing project: providing services to taxonomists for standard genome sequencing and annotation.</title>
        <authorList>
            <consortium name="The Broad Institute Genomics Platform"/>
            <consortium name="The Broad Institute Genome Sequencing Center for Infectious Disease"/>
            <person name="Wu L."/>
            <person name="Ma J."/>
        </authorList>
    </citation>
    <scope>NUCLEOTIDE SEQUENCE [LARGE SCALE GENOMIC DNA]</scope>
    <source>
        <strain evidence="9">KCTC 32239</strain>
    </source>
</reference>
<keyword evidence="5" id="KW-0472">Membrane</keyword>
<keyword evidence="5" id="KW-1133">Transmembrane helix</keyword>
<evidence type="ECO:0000256" key="4">
    <source>
        <dbReference type="SAM" id="MobiDB-lite"/>
    </source>
</evidence>
<dbReference type="Pfam" id="PF13188">
    <property type="entry name" value="PAS_8"/>
    <property type="match status" value="2"/>
</dbReference>
<protein>
    <recommendedName>
        <fullName evidence="10">Chemotaxis protein</fullName>
    </recommendedName>
</protein>
<dbReference type="CDD" id="cd11386">
    <property type="entry name" value="MCP_signal"/>
    <property type="match status" value="1"/>
</dbReference>
<evidence type="ECO:0000259" key="6">
    <source>
        <dbReference type="PROSITE" id="PS50111"/>
    </source>
</evidence>
<keyword evidence="5" id="KW-0812">Transmembrane</keyword>
<feature type="domain" description="Methyl-accepting transducer" evidence="6">
    <location>
        <begin position="613"/>
        <end position="842"/>
    </location>
</feature>
<comment type="similarity">
    <text evidence="2">Belongs to the methyl-accepting chemotaxis (MCP) protein family.</text>
</comment>
<evidence type="ECO:0008006" key="10">
    <source>
        <dbReference type="Google" id="ProtNLM"/>
    </source>
</evidence>